<gene>
    <name evidence="2" type="ORF">BDW59DRAFT_149613</name>
</gene>
<dbReference type="InterPro" id="IPR021840">
    <property type="entry name" value="DUF3433"/>
</dbReference>
<dbReference type="PANTHER" id="PTHR37544:SF1">
    <property type="entry name" value="PHOSPHORIBOSYLAMINOIMIDAZOLE-SUCCINOCARBOXAMIDE SYNTHASE"/>
    <property type="match status" value="1"/>
</dbReference>
<comment type="caution">
    <text evidence="2">The sequence shown here is derived from an EMBL/GenBank/DDBJ whole genome shotgun (WGS) entry which is preliminary data.</text>
</comment>
<keyword evidence="1" id="KW-1133">Transmembrane helix</keyword>
<sequence length="861" mass="94427">MNYNIIPSYLTIDNPLDPVARLGPSLENNDNRTLPGVSMLGILQGINNALESYPNEDEPSSSIVKQSTLYDVFNITTPRQPTEEMTEWQDAKVLKEAAETSMPALAAQIAYFYLLHPSDETAIINGSMTSQQQRLVVRTLSFGLMEGTFGLLLLLTVAMFFIAPRAVCPRDPTSIGGLAMILAPSTALHHSYQGTASWDFKTLKKATEDQQYQAAISDSTFLLAESIPNSGVDNPPLQKSSSSDQANKIRWWRPLSATIPMQSLVFGLPIGLIIALEVLYQHSQKHHGVADIKSEDSYARYAYAYLPALAMFLVGVLYDSIDLTARLMQPYSLLRKNPQRADRGLFNAQAGKWSPSSLFDSIRLGFPAVAATSVAIIVAKLLSIAVSGLFSPEPSVWGSPISAIRTDDFDFTNYYADVDGTMDGNTLSGMLILNTNLSYPQWTYEDLAFPAIQLQNHGDIANTVTSNSSSSGGSSGRTVQMNLPAVRVQTNCTILDDTNSDILFTAGPNPDTQISLRVHVPNYCDNFNQTWHFSNPSYFGSANEASPAVTAVSRGVQPPIAEQNDCARWITFAGYAHNNSTTNNVNNNNTVSALLCSPYFESVQTTVTFTLPSLTIDPSNPPIIRNENNTKHLASFNNKTQLPEEDDVFVTPSKLTQLEAPYELPYPVDVDQMFSAVAFGRGGTPITELVGPQNIGNLQKAIQHTFGILQAQHVNYQFRIPRTLDATNANDNGGNVLNGTLHNPNRVRMVQSGISTRILEAILAVMLVCALIAFWTMDTWHILPMEPGSIAVVLGLLVAGPGQILSNKIMPQGAQWWSDEKIRKTGVFDGWLFSLGWGKQGDDGDEQQEEKDFGIWARRIH</sequence>
<feature type="transmembrane region" description="Helical" evidence="1">
    <location>
        <begin position="364"/>
        <end position="390"/>
    </location>
</feature>
<evidence type="ECO:0000256" key="1">
    <source>
        <dbReference type="SAM" id="Phobius"/>
    </source>
</evidence>
<proteinExistence type="predicted"/>
<feature type="transmembrane region" description="Helical" evidence="1">
    <location>
        <begin position="259"/>
        <end position="280"/>
    </location>
</feature>
<evidence type="ECO:0000313" key="2">
    <source>
        <dbReference type="EMBL" id="KAL2822252.1"/>
    </source>
</evidence>
<feature type="transmembrane region" description="Helical" evidence="1">
    <location>
        <begin position="789"/>
        <end position="806"/>
    </location>
</feature>
<keyword evidence="3" id="KW-1185">Reference proteome</keyword>
<dbReference type="Proteomes" id="UP001610335">
    <property type="component" value="Unassembled WGS sequence"/>
</dbReference>
<dbReference type="PANTHER" id="PTHR37544">
    <property type="entry name" value="SPRAY-RELATED"/>
    <property type="match status" value="1"/>
</dbReference>
<dbReference type="EMBL" id="JBFXLS010000059">
    <property type="protein sequence ID" value="KAL2822252.1"/>
    <property type="molecule type" value="Genomic_DNA"/>
</dbReference>
<organism evidence="2 3">
    <name type="scientific">Aspergillus cavernicola</name>
    <dbReference type="NCBI Taxonomy" id="176166"/>
    <lineage>
        <taxon>Eukaryota</taxon>
        <taxon>Fungi</taxon>
        <taxon>Dikarya</taxon>
        <taxon>Ascomycota</taxon>
        <taxon>Pezizomycotina</taxon>
        <taxon>Eurotiomycetes</taxon>
        <taxon>Eurotiomycetidae</taxon>
        <taxon>Eurotiales</taxon>
        <taxon>Aspergillaceae</taxon>
        <taxon>Aspergillus</taxon>
        <taxon>Aspergillus subgen. Nidulantes</taxon>
    </lineage>
</organism>
<evidence type="ECO:0000313" key="3">
    <source>
        <dbReference type="Proteomes" id="UP001610335"/>
    </source>
</evidence>
<dbReference type="Pfam" id="PF11915">
    <property type="entry name" value="DUF3433"/>
    <property type="match status" value="1"/>
</dbReference>
<accession>A0ABR4I5L3</accession>
<name>A0ABR4I5L3_9EURO</name>
<keyword evidence="1" id="KW-0472">Membrane</keyword>
<feature type="transmembrane region" description="Helical" evidence="1">
    <location>
        <begin position="758"/>
        <end position="777"/>
    </location>
</feature>
<keyword evidence="1" id="KW-0812">Transmembrane</keyword>
<protein>
    <submittedName>
        <fullName evidence="2">Uncharacterized protein</fullName>
    </submittedName>
</protein>
<reference evidence="2 3" key="1">
    <citation type="submission" date="2024-07" db="EMBL/GenBank/DDBJ databases">
        <title>Section-level genome sequencing and comparative genomics of Aspergillus sections Usti and Cavernicolus.</title>
        <authorList>
            <consortium name="Lawrence Berkeley National Laboratory"/>
            <person name="Nybo J.L."/>
            <person name="Vesth T.C."/>
            <person name="Theobald S."/>
            <person name="Frisvad J.C."/>
            <person name="Larsen T.O."/>
            <person name="Kjaerboelling I."/>
            <person name="Rothschild-Mancinelli K."/>
            <person name="Lyhne E.K."/>
            <person name="Kogle M.E."/>
            <person name="Barry K."/>
            <person name="Clum A."/>
            <person name="Na H."/>
            <person name="Ledsgaard L."/>
            <person name="Lin J."/>
            <person name="Lipzen A."/>
            <person name="Kuo A."/>
            <person name="Riley R."/>
            <person name="Mondo S."/>
            <person name="LaButti K."/>
            <person name="Haridas S."/>
            <person name="Pangalinan J."/>
            <person name="Salamov A.A."/>
            <person name="Simmons B.A."/>
            <person name="Magnuson J.K."/>
            <person name="Chen J."/>
            <person name="Drula E."/>
            <person name="Henrissat B."/>
            <person name="Wiebenga A."/>
            <person name="Lubbers R.J."/>
            <person name="Gomes A.C."/>
            <person name="Makela M.R."/>
            <person name="Stajich J."/>
            <person name="Grigoriev I.V."/>
            <person name="Mortensen U.H."/>
            <person name="De vries R.P."/>
            <person name="Baker S.E."/>
            <person name="Andersen M.R."/>
        </authorList>
    </citation>
    <scope>NUCLEOTIDE SEQUENCE [LARGE SCALE GENOMIC DNA]</scope>
    <source>
        <strain evidence="2 3">CBS 600.67</strain>
    </source>
</reference>
<feature type="transmembrane region" description="Helical" evidence="1">
    <location>
        <begin position="301"/>
        <end position="318"/>
    </location>
</feature>
<feature type="transmembrane region" description="Helical" evidence="1">
    <location>
        <begin position="135"/>
        <end position="163"/>
    </location>
</feature>